<dbReference type="Gene3D" id="2.130.10.10">
    <property type="entry name" value="YVTN repeat-like/Quinoprotein amine dehydrogenase"/>
    <property type="match status" value="1"/>
</dbReference>
<dbReference type="SUPFAM" id="SSF117289">
    <property type="entry name" value="Nucleoporin domain"/>
    <property type="match status" value="1"/>
</dbReference>
<evidence type="ECO:0000256" key="1">
    <source>
        <dbReference type="ARBA" id="ARBA00004259"/>
    </source>
</evidence>
<keyword evidence="4" id="KW-0509">mRNA transport</keyword>
<feature type="domain" description="Nucleoporin Nup133/Nup155-like C-terminal" evidence="9">
    <location>
        <begin position="1135"/>
        <end position="1259"/>
    </location>
</feature>
<dbReference type="GO" id="GO:0031080">
    <property type="term" value="C:nuclear pore outer ring"/>
    <property type="evidence" value="ECO:0007669"/>
    <property type="project" value="TreeGrafter"/>
</dbReference>
<evidence type="ECO:0000259" key="10">
    <source>
        <dbReference type="Pfam" id="PF08801"/>
    </source>
</evidence>
<name>A0A811M8U7_9POAL</name>
<gene>
    <name evidence="11" type="ORF">NCGR_LOCUS976</name>
</gene>
<keyword evidence="6" id="KW-0811">Translocation</keyword>
<evidence type="ECO:0000313" key="11">
    <source>
        <dbReference type="EMBL" id="CAD6202738.1"/>
    </source>
</evidence>
<feature type="region of interest" description="Disordered" evidence="8">
    <location>
        <begin position="52"/>
        <end position="71"/>
    </location>
</feature>
<comment type="similarity">
    <text evidence="2">Belongs to the nucleoporin Nup133 family.</text>
</comment>
<evidence type="ECO:0000256" key="5">
    <source>
        <dbReference type="ARBA" id="ARBA00022927"/>
    </source>
</evidence>
<dbReference type="GO" id="GO:0000972">
    <property type="term" value="P:transcription-dependent tethering of RNA polymerase II gene DNA at nuclear periphery"/>
    <property type="evidence" value="ECO:0007669"/>
    <property type="project" value="TreeGrafter"/>
</dbReference>
<protein>
    <recommendedName>
        <fullName evidence="13">Nuclear pore complex protein NUP133</fullName>
    </recommendedName>
</protein>
<accession>A0A811M8U7</accession>
<dbReference type="Pfam" id="PF08801">
    <property type="entry name" value="Nucleoporin_N"/>
    <property type="match status" value="1"/>
</dbReference>
<dbReference type="InterPro" id="IPR037624">
    <property type="entry name" value="Nup133-like"/>
</dbReference>
<keyword evidence="5" id="KW-0653">Protein transport</keyword>
<keyword evidence="12" id="KW-1185">Reference proteome</keyword>
<dbReference type="GO" id="GO:0006606">
    <property type="term" value="P:protein import into nucleus"/>
    <property type="evidence" value="ECO:0007669"/>
    <property type="project" value="TreeGrafter"/>
</dbReference>
<dbReference type="Pfam" id="PF03177">
    <property type="entry name" value="Nucleoporin_C"/>
    <property type="match status" value="1"/>
</dbReference>
<keyword evidence="3" id="KW-0813">Transport</keyword>
<evidence type="ECO:0008006" key="13">
    <source>
        <dbReference type="Google" id="ProtNLM"/>
    </source>
</evidence>
<comment type="caution">
    <text evidence="11">The sequence shown here is derived from an EMBL/GenBank/DDBJ whole genome shotgun (WGS) entry which is preliminary data.</text>
</comment>
<dbReference type="InterPro" id="IPR007187">
    <property type="entry name" value="Nucleoporin_Nup133/Nup155_C"/>
</dbReference>
<dbReference type="PANTHER" id="PTHR13405:SF11">
    <property type="entry name" value="NUCLEAR PORE COMPLEX PROTEIN NUP133"/>
    <property type="match status" value="1"/>
</dbReference>
<reference evidence="11" key="1">
    <citation type="submission" date="2020-10" db="EMBL/GenBank/DDBJ databases">
        <authorList>
            <person name="Han B."/>
            <person name="Lu T."/>
            <person name="Zhao Q."/>
            <person name="Huang X."/>
            <person name="Zhao Y."/>
        </authorList>
    </citation>
    <scope>NUCLEOTIDE SEQUENCE</scope>
</reference>
<dbReference type="GO" id="GO:0016973">
    <property type="term" value="P:poly(A)+ mRNA export from nucleus"/>
    <property type="evidence" value="ECO:0007669"/>
    <property type="project" value="TreeGrafter"/>
</dbReference>
<evidence type="ECO:0000256" key="8">
    <source>
        <dbReference type="SAM" id="MobiDB-lite"/>
    </source>
</evidence>
<comment type="subcellular location">
    <subcellularLocation>
        <location evidence="1">Nucleus envelope</location>
    </subcellularLocation>
</comment>
<dbReference type="FunFam" id="2.130.10.10:FF:000656">
    <property type="entry name" value="Nuclear pore complex protein NUP133"/>
    <property type="match status" value="1"/>
</dbReference>
<evidence type="ECO:0000256" key="4">
    <source>
        <dbReference type="ARBA" id="ARBA00022816"/>
    </source>
</evidence>
<organism evidence="11 12">
    <name type="scientific">Miscanthus lutarioriparius</name>
    <dbReference type="NCBI Taxonomy" id="422564"/>
    <lineage>
        <taxon>Eukaryota</taxon>
        <taxon>Viridiplantae</taxon>
        <taxon>Streptophyta</taxon>
        <taxon>Embryophyta</taxon>
        <taxon>Tracheophyta</taxon>
        <taxon>Spermatophyta</taxon>
        <taxon>Magnoliopsida</taxon>
        <taxon>Liliopsida</taxon>
        <taxon>Poales</taxon>
        <taxon>Poaceae</taxon>
        <taxon>PACMAD clade</taxon>
        <taxon>Panicoideae</taxon>
        <taxon>Andropogonodae</taxon>
        <taxon>Andropogoneae</taxon>
        <taxon>Saccharinae</taxon>
        <taxon>Miscanthus</taxon>
    </lineage>
</organism>
<dbReference type="InterPro" id="IPR015943">
    <property type="entry name" value="WD40/YVTN_repeat-like_dom_sf"/>
</dbReference>
<evidence type="ECO:0000256" key="6">
    <source>
        <dbReference type="ARBA" id="ARBA00023010"/>
    </source>
</evidence>
<dbReference type="EMBL" id="CAJGYO010000001">
    <property type="protein sequence ID" value="CAD6202738.1"/>
    <property type="molecule type" value="Genomic_DNA"/>
</dbReference>
<dbReference type="PANTHER" id="PTHR13405">
    <property type="entry name" value="NUCLEAR PORE COMPLEX PROTEIN NUP133"/>
    <property type="match status" value="1"/>
</dbReference>
<dbReference type="GO" id="GO:0017056">
    <property type="term" value="F:structural constituent of nuclear pore"/>
    <property type="evidence" value="ECO:0007669"/>
    <property type="project" value="InterPro"/>
</dbReference>
<keyword evidence="7" id="KW-0539">Nucleus</keyword>
<evidence type="ECO:0000259" key="9">
    <source>
        <dbReference type="Pfam" id="PF03177"/>
    </source>
</evidence>
<evidence type="ECO:0000256" key="2">
    <source>
        <dbReference type="ARBA" id="ARBA00005569"/>
    </source>
</evidence>
<evidence type="ECO:0000313" key="12">
    <source>
        <dbReference type="Proteomes" id="UP000604825"/>
    </source>
</evidence>
<proteinExistence type="inferred from homology"/>
<dbReference type="InterPro" id="IPR014908">
    <property type="entry name" value="Nucleoporin_Nup133/Nup155_N"/>
</dbReference>
<evidence type="ECO:0000256" key="7">
    <source>
        <dbReference type="ARBA" id="ARBA00023242"/>
    </source>
</evidence>
<sequence length="1433" mass="160177">MPDLDLNQPIDWDEIEEFEGGVLDLDYDFLWDPGHEGDGDDDEIYNDAADGTDEARAEGEAVAQPEAGEANNGVHAMDQTEETDNGAHGMDQNDAAVDEAFDSGTPNNIKRRRHYPPDIKRAIYAMCLERSAPGMMKEGVTKSIAANMGVPWRVVQQRMARWTNWKLNSPLRLSLNYKASLLLSIVSLTTSRFMPMVLQRISTSKRTDRTGDSDQIQPVHVAEFPQVVRNAQASLLQKNFSGKNMLAGGIDKETSLAWMICGNELFIWSYLASVAKDCIVLDIPSSLIRYSDVKPLLGIQWTVCIMRWHNSGASTRNSGEMLHRKGSTGVILCNKRTQAVAYWPDIYAEFNRSLVLSSSGYGEVSACDAASDCLRFNSLIAAAVPGCIHECIAIASEPAGALWLFQCSPEGIRQRKVHADTLGDGGADHSQKSNGGRSLVWLPSNVSSEGSDRKFFLLTNNEVQCWSISFLHDINVQKLGSHGIVGTDGDVGIKKDIAGQKNIWLLDMQIDEHGKEFSILVATLCKDRVSGSNYTQYSLLTMLYKPNQKFSSEDNVAKVERFLEKKAPSQVIIPKARVEDDEFLFSMRLKTGGKPSGSVIILSGDGTATVAMYWRGSTRLYQFDLPWDAGKVLDASIIPSAEDRDEGAWVVLTEKAGVWAIPEKAVLVGGVEPPERSLSRKGSCNETIAEEKRRGQGFSASVVPRRVSSEAWSAGERQRPALTGIAQQSVVDEESEMLLNRLFHDFIISSAVNEALQKLRAAGAFEREGEMNIFVRTSKSIVNTLAKHWTTTREAEFLASTIVSSLVEKQQKHEKFLQFLVLSKCHEELASKQRAAMLTVMEHGEKLSGMAHLRELQNALIQQRSSTRLSPQSKTQGTGALWSLIQLVGEKARRNTVLLMDRDNAEVFYSRVSDIEDLFYCLPHELQYIISREEHPSVQMQRALELANACITLVQAASHYRKDHKEWYPSPEGLITWNSQPVVRSGIWSLASLIMELLGESGAADMSMKYSLWSQLEGLADILLEAYIGLLTAQFERGQEHGVLVQEYCERRDELLRSLYNLAKQIVEVKYQESKDGTDNPDLKESIFRKVISPILATAKRHEGYQTLWQICYDLDDSGLLRSLMHDSVGPHGGFSFFVFKELVNRGDYSKLLRLGEEFQEELASFLKERSDLLWLHEICLNQFSSASETLHTYALRGSPDGDASFTTSRKPLSFVERRRLLYLSKIAATAGKDIGYEVKVPRIEADMRILKLQEEIVQHDPEYAQVKYTNTLLGPSELIEMCLRRDRELSLKAFEVFALTSSSFRSSNRGLLEACWMNATDQDDWVKLSEASTLEGWSDEVIQESLQATVLLKASMLCYSPDAVVYDGTFEDVLPVKKEDVHLRGLESKCLSVEEVLMQHKDFPDAGKLMMTAVIMGKELAFTATEPVEMDS</sequence>
<feature type="domain" description="Nucleoporin Nup133/Nup155-like N-terminal" evidence="10">
    <location>
        <begin position="213"/>
        <end position="659"/>
    </location>
</feature>
<dbReference type="Proteomes" id="UP000604825">
    <property type="component" value="Unassembled WGS sequence"/>
</dbReference>
<evidence type="ECO:0000256" key="3">
    <source>
        <dbReference type="ARBA" id="ARBA00022448"/>
    </source>
</evidence>
<dbReference type="OrthoDB" id="103454at2759"/>